<dbReference type="HOGENOM" id="CLU_2669383_0_0_11"/>
<dbReference type="PATRIC" id="fig|1003195.11.peg.3796"/>
<proteinExistence type="predicted"/>
<dbReference type="OrthoDB" id="4300523at2"/>
<dbReference type="AlphaFoldDB" id="F8JY61"/>
<evidence type="ECO:0000313" key="1">
    <source>
        <dbReference type="EMBL" id="AEW94637.1"/>
    </source>
</evidence>
<keyword evidence="2" id="KW-1185">Reference proteome</keyword>
<dbReference type="EMBL" id="CP003219">
    <property type="protein sequence ID" value="AEW94637.1"/>
    <property type="molecule type" value="Genomic_DNA"/>
</dbReference>
<dbReference type="Proteomes" id="UP000007842">
    <property type="component" value="Chromosome"/>
</dbReference>
<dbReference type="KEGG" id="sct:SCAT_2283"/>
<gene>
    <name evidence="1" type="ordered locus">SCATT_22660</name>
</gene>
<reference evidence="2" key="1">
    <citation type="submission" date="2011-12" db="EMBL/GenBank/DDBJ databases">
        <title>Complete genome sequence of Streptomyces cattleya strain DSM 46488.</title>
        <authorList>
            <person name="Ou H.-Y."/>
            <person name="Li P."/>
            <person name="Zhao C."/>
            <person name="O'Hagan D."/>
            <person name="Deng Z."/>
        </authorList>
    </citation>
    <scope>NUCLEOTIDE SEQUENCE [LARGE SCALE GENOMIC DNA]</scope>
    <source>
        <strain evidence="2">ATCC 35852 / DSM 46488 / JCM 4925 / NBRC 14057 / NRRL 8057</strain>
    </source>
</reference>
<protein>
    <submittedName>
        <fullName evidence="1">Uncharacterized protein</fullName>
    </submittedName>
</protein>
<accession>F8JY61</accession>
<dbReference type="STRING" id="1003195.SCATT_22660"/>
<accession>G8WPD5</accession>
<sequence>MTPWPPAELPGLTVDMGQHTRPWTPEYGHWARPPTADYRCAACGFTDSAVGDAVRAFAATIHRIHTTSCLARSTN</sequence>
<dbReference type="RefSeq" id="WP_014143029.1">
    <property type="nucleotide sequence ID" value="NC_016111.1"/>
</dbReference>
<organism evidence="1 2">
    <name type="scientific">Streptantibioticus cattleyicolor (strain ATCC 35852 / DSM 46488 / JCM 4925 / NBRC 14057 / NRRL 8057)</name>
    <name type="common">Streptomyces cattleya</name>
    <dbReference type="NCBI Taxonomy" id="1003195"/>
    <lineage>
        <taxon>Bacteria</taxon>
        <taxon>Bacillati</taxon>
        <taxon>Actinomycetota</taxon>
        <taxon>Actinomycetes</taxon>
        <taxon>Kitasatosporales</taxon>
        <taxon>Streptomycetaceae</taxon>
        <taxon>Streptantibioticus</taxon>
    </lineage>
</organism>
<name>F8JY61_STREN</name>
<dbReference type="KEGG" id="scy:SCATT_22660"/>
<evidence type="ECO:0000313" key="2">
    <source>
        <dbReference type="Proteomes" id="UP000007842"/>
    </source>
</evidence>